<evidence type="ECO:0000256" key="5">
    <source>
        <dbReference type="ARBA" id="ARBA00022723"/>
    </source>
</evidence>
<feature type="binding site" evidence="12">
    <location>
        <position position="239"/>
    </location>
    <ligand>
        <name>NAD(+)</name>
        <dbReference type="ChEBI" id="CHEBI:57540"/>
    </ligand>
</feature>
<dbReference type="PIRSF" id="PIRSF000099">
    <property type="entry name" value="Histidinol_dh"/>
    <property type="match status" value="1"/>
</dbReference>
<keyword evidence="9" id="KW-0028">Amino-acid biosynthesis</keyword>
<feature type="binding site" evidence="14">
    <location>
        <position position="446"/>
    </location>
    <ligand>
        <name>Zn(2+)</name>
        <dbReference type="ChEBI" id="CHEBI:29105"/>
    </ligand>
</feature>
<dbReference type="AlphaFoldDB" id="A0A7I9WT03"/>
<comment type="function">
    <text evidence="1">Catalyzes the sequential NAD-dependent oxidations of L-histidinol to L-histidinaldehyde and then to L-histidine.</text>
</comment>
<dbReference type="FunFam" id="3.40.50.1980:FF:000001">
    <property type="entry name" value="Histidinol dehydrogenase"/>
    <property type="match status" value="1"/>
</dbReference>
<dbReference type="Gene3D" id="3.40.50.1980">
    <property type="entry name" value="Nitrogenase molybdenum iron protein domain"/>
    <property type="match status" value="2"/>
</dbReference>
<keyword evidence="9" id="KW-0368">Histidine biosynthesis</keyword>
<keyword evidence="6 14" id="KW-0862">Zinc</keyword>
<dbReference type="PRINTS" id="PR00083">
    <property type="entry name" value="HOLDHDRGNASE"/>
</dbReference>
<dbReference type="InterPro" id="IPR012131">
    <property type="entry name" value="Hstdl_DH"/>
</dbReference>
<gene>
    <name evidence="16" type="primary">hisD_3</name>
    <name evidence="16" type="ORF">MMUR_50080</name>
</gene>
<evidence type="ECO:0000256" key="6">
    <source>
        <dbReference type="ARBA" id="ARBA00022833"/>
    </source>
</evidence>
<keyword evidence="8 12" id="KW-0520">NAD</keyword>
<comment type="similarity">
    <text evidence="3 10 15">Belongs to the histidinol dehydrogenase family.</text>
</comment>
<dbReference type="Pfam" id="PF00815">
    <property type="entry name" value="Histidinol_dh"/>
    <property type="match status" value="1"/>
</dbReference>
<evidence type="ECO:0000256" key="11">
    <source>
        <dbReference type="PIRSR" id="PIRSR000099-1"/>
    </source>
</evidence>
<evidence type="ECO:0000313" key="17">
    <source>
        <dbReference type="Proteomes" id="UP000465241"/>
    </source>
</evidence>
<feature type="binding site" evidence="12">
    <location>
        <position position="154"/>
    </location>
    <ligand>
        <name>NAD(+)</name>
        <dbReference type="ChEBI" id="CHEBI:57540"/>
    </ligand>
</feature>
<dbReference type="Gene3D" id="1.20.5.1300">
    <property type="match status" value="1"/>
</dbReference>
<comment type="pathway">
    <text evidence="2">Amino-acid biosynthesis; L-histidine biosynthesis; L-histidine from 5-phospho-alpha-D-ribose 1-diphosphate: step 9/9.</text>
</comment>
<feature type="binding site" evidence="13">
    <location>
        <position position="386"/>
    </location>
    <ligand>
        <name>substrate</name>
    </ligand>
</feature>
<organism evidence="16 17">
    <name type="scientific">Mycolicibacterium murale</name>
    <dbReference type="NCBI Taxonomy" id="182220"/>
    <lineage>
        <taxon>Bacteria</taxon>
        <taxon>Bacillati</taxon>
        <taxon>Actinomycetota</taxon>
        <taxon>Actinomycetes</taxon>
        <taxon>Mycobacteriales</taxon>
        <taxon>Mycobacteriaceae</taxon>
        <taxon>Mycolicibacterium</taxon>
    </lineage>
</organism>
<dbReference type="CDD" id="cd06572">
    <property type="entry name" value="Histidinol_dh"/>
    <property type="match status" value="1"/>
</dbReference>
<evidence type="ECO:0000256" key="12">
    <source>
        <dbReference type="PIRSR" id="PIRSR000099-2"/>
    </source>
</evidence>
<dbReference type="GO" id="GO:0000105">
    <property type="term" value="P:L-histidine biosynthetic process"/>
    <property type="evidence" value="ECO:0007669"/>
    <property type="project" value="UniProtKB-UniPathway"/>
</dbReference>
<feature type="binding site" evidence="13">
    <location>
        <position position="287"/>
    </location>
    <ligand>
        <name>substrate</name>
    </ligand>
</feature>
<dbReference type="Proteomes" id="UP000465241">
    <property type="component" value="Unassembled WGS sequence"/>
</dbReference>
<dbReference type="EMBL" id="BLKT01000003">
    <property type="protein sequence ID" value="GFG60872.1"/>
    <property type="molecule type" value="Genomic_DNA"/>
</dbReference>
<dbReference type="NCBIfam" id="TIGR00069">
    <property type="entry name" value="hisD"/>
    <property type="match status" value="1"/>
</dbReference>
<keyword evidence="17" id="KW-1185">Reference proteome</keyword>
<feature type="active site" description="Proton acceptor" evidence="11">
    <location>
        <position position="353"/>
    </location>
</feature>
<dbReference type="InterPro" id="IPR001692">
    <property type="entry name" value="Histidinol_DH_CS"/>
</dbReference>
<evidence type="ECO:0000313" key="16">
    <source>
        <dbReference type="EMBL" id="GFG60872.1"/>
    </source>
</evidence>
<feature type="binding site" evidence="14">
    <location>
        <position position="284"/>
    </location>
    <ligand>
        <name>Zn(2+)</name>
        <dbReference type="ChEBI" id="CHEBI:29105"/>
    </ligand>
</feature>
<evidence type="ECO:0000256" key="2">
    <source>
        <dbReference type="ARBA" id="ARBA00004940"/>
    </source>
</evidence>
<keyword evidence="5 14" id="KW-0479">Metal-binding</keyword>
<comment type="caution">
    <text evidence="16">The sequence shown here is derived from an EMBL/GenBank/DDBJ whole genome shotgun (WGS) entry which is preliminary data.</text>
</comment>
<dbReference type="InterPro" id="IPR016161">
    <property type="entry name" value="Ald_DH/histidinol_DH"/>
</dbReference>
<feature type="binding site" evidence="13">
    <location>
        <position position="446"/>
    </location>
    <ligand>
        <name>substrate</name>
    </ligand>
</feature>
<dbReference type="GO" id="GO:0005829">
    <property type="term" value="C:cytosol"/>
    <property type="evidence" value="ECO:0007669"/>
    <property type="project" value="TreeGrafter"/>
</dbReference>
<evidence type="ECO:0000256" key="8">
    <source>
        <dbReference type="ARBA" id="ARBA00023027"/>
    </source>
</evidence>
<evidence type="ECO:0000256" key="4">
    <source>
        <dbReference type="ARBA" id="ARBA00016531"/>
    </source>
</evidence>
<evidence type="ECO:0000256" key="7">
    <source>
        <dbReference type="ARBA" id="ARBA00023002"/>
    </source>
</evidence>
<accession>A0A7I9WT03</accession>
<comment type="cofactor">
    <cofactor evidence="14">
        <name>Zn(2+)</name>
        <dbReference type="ChEBI" id="CHEBI:29105"/>
    </cofactor>
    <text evidence="14">Binds 1 zinc ion per subunit.</text>
</comment>
<dbReference type="SUPFAM" id="SSF53720">
    <property type="entry name" value="ALDH-like"/>
    <property type="match status" value="1"/>
</dbReference>
<dbReference type="PROSITE" id="PS00611">
    <property type="entry name" value="HISOL_DEHYDROGENASE"/>
    <property type="match status" value="1"/>
</dbReference>
<feature type="binding site" evidence="13">
    <location>
        <position position="284"/>
    </location>
    <ligand>
        <name>substrate</name>
    </ligand>
</feature>
<feature type="active site" description="Proton acceptor" evidence="11">
    <location>
        <position position="352"/>
    </location>
</feature>
<dbReference type="InterPro" id="IPR022695">
    <property type="entry name" value="Histidinol_DH_monofunct"/>
</dbReference>
<keyword evidence="7 10" id="KW-0560">Oxidoreductase</keyword>
<evidence type="ECO:0000256" key="10">
    <source>
        <dbReference type="PIRNR" id="PIRNR000099"/>
    </source>
</evidence>
<evidence type="ECO:0000256" key="15">
    <source>
        <dbReference type="RuleBase" id="RU004175"/>
    </source>
</evidence>
<protein>
    <recommendedName>
        <fullName evidence="4">Histidinol dehydrogenase</fullName>
    </recommendedName>
</protein>
<feature type="binding site" evidence="13">
    <location>
        <position position="441"/>
    </location>
    <ligand>
        <name>substrate</name>
    </ligand>
</feature>
<evidence type="ECO:0000256" key="13">
    <source>
        <dbReference type="PIRSR" id="PIRSR000099-3"/>
    </source>
</evidence>
<dbReference type="PANTHER" id="PTHR21256:SF14">
    <property type="entry name" value="HISTIDINOL DEHYDROGENASE"/>
    <property type="match status" value="1"/>
</dbReference>
<reference evidence="16 17" key="1">
    <citation type="journal article" date="2019" name="Emerg. Microbes Infect.">
        <title>Comprehensive subspecies identification of 175 nontuberculous mycobacteria species based on 7547 genomic profiles.</title>
        <authorList>
            <person name="Matsumoto Y."/>
            <person name="Kinjo T."/>
            <person name="Motooka D."/>
            <person name="Nabeya D."/>
            <person name="Jung N."/>
            <person name="Uechi K."/>
            <person name="Horii T."/>
            <person name="Iida T."/>
            <person name="Fujita J."/>
            <person name="Nakamura S."/>
        </authorList>
    </citation>
    <scope>NUCLEOTIDE SEQUENCE [LARGE SCALE GENOMIC DNA]</scope>
    <source>
        <strain evidence="16 17">JCM 13392</strain>
    </source>
</reference>
<feature type="binding site" evidence="14">
    <location>
        <position position="287"/>
    </location>
    <ligand>
        <name>Zn(2+)</name>
        <dbReference type="ChEBI" id="CHEBI:29105"/>
    </ligand>
</feature>
<feature type="binding site" evidence="14">
    <location>
        <position position="386"/>
    </location>
    <ligand>
        <name>Zn(2+)</name>
        <dbReference type="ChEBI" id="CHEBI:29105"/>
    </ligand>
</feature>
<proteinExistence type="inferred from homology"/>
<feature type="binding site" evidence="13">
    <location>
        <position position="353"/>
    </location>
    <ligand>
        <name>substrate</name>
    </ligand>
</feature>
<dbReference type="GO" id="GO:0004399">
    <property type="term" value="F:histidinol dehydrogenase activity"/>
    <property type="evidence" value="ECO:0007669"/>
    <property type="project" value="InterPro"/>
</dbReference>
<feature type="binding site" evidence="13">
    <location>
        <position position="262"/>
    </location>
    <ligand>
        <name>substrate</name>
    </ligand>
</feature>
<name>A0A7I9WT03_9MYCO</name>
<dbReference type="UniPathway" id="UPA00031">
    <property type="reaction ID" value="UER00014"/>
</dbReference>
<feature type="binding site" evidence="12">
    <location>
        <position position="216"/>
    </location>
    <ligand>
        <name>NAD(+)</name>
        <dbReference type="ChEBI" id="CHEBI:57540"/>
    </ligand>
</feature>
<dbReference type="PANTHER" id="PTHR21256">
    <property type="entry name" value="HISTIDINOL DEHYDROGENASE HDH"/>
    <property type="match status" value="1"/>
</dbReference>
<evidence type="ECO:0000256" key="14">
    <source>
        <dbReference type="PIRSR" id="PIRSR000099-4"/>
    </source>
</evidence>
<dbReference type="GO" id="GO:0051287">
    <property type="term" value="F:NAD binding"/>
    <property type="evidence" value="ECO:0007669"/>
    <property type="project" value="InterPro"/>
</dbReference>
<evidence type="ECO:0000256" key="9">
    <source>
        <dbReference type="ARBA" id="ARBA00023102"/>
    </source>
</evidence>
<evidence type="ECO:0000256" key="3">
    <source>
        <dbReference type="ARBA" id="ARBA00010178"/>
    </source>
</evidence>
<dbReference type="GO" id="GO:0046872">
    <property type="term" value="F:metal ion binding"/>
    <property type="evidence" value="ECO:0007669"/>
    <property type="project" value="UniProtKB-KW"/>
</dbReference>
<evidence type="ECO:0000256" key="1">
    <source>
        <dbReference type="ARBA" id="ARBA00003850"/>
    </source>
</evidence>
<sequence length="462" mass="49280">MERFGNHCLVQHRECPYRKGMRYSTPLLERVQGKFRHLKSPLVDAPAAQRDPAVINTVTAMLRDIETRKLDAVRDFSRALDNDDRRDFELSAEDVAKSGDRIPRDLREAIELGSERTQAFAREQRSHLTGFETELCPGLVTGTRYVPVARVGAYLPAGRFPLTASAFMTVGVAKVAGVSTVIACTPPQPDGGANPAVVYAAHLSGVDRVFVLGGVQALAAMAFGLLGELPVDMLVGAGNAYVAEAKRQLFGTVAIDLLAGPSEVAVLSDETADPEMVAADLLGQAEHGTNSPAALVTTSEEHGRAVIAAVDRQLSTLATEPIAGPAWRDYGVVTVADDRETAALLMDDLAPEHLEVITADDDWYHDRLQNYGSIFLGPWSTVAYSDKGMAGTNHVLPTAGGAKHSAGLSVSRYLKPLTYQRVTRAATPALAHAVQIISDSEGMAAHSATATRRLASYGSPGS</sequence>